<dbReference type="GO" id="GO:0030897">
    <property type="term" value="C:HOPS complex"/>
    <property type="evidence" value="ECO:0007669"/>
    <property type="project" value="TreeGrafter"/>
</dbReference>
<evidence type="ECO:0000259" key="1">
    <source>
        <dbReference type="Pfam" id="PF04840"/>
    </source>
</evidence>
<dbReference type="InterPro" id="IPR006925">
    <property type="entry name" value="Vps16_C"/>
</dbReference>
<gene>
    <name evidence="2" type="ORF">GN958_ATG20873</name>
</gene>
<dbReference type="GO" id="GO:0016197">
    <property type="term" value="P:endosomal transport"/>
    <property type="evidence" value="ECO:0007669"/>
    <property type="project" value="TreeGrafter"/>
</dbReference>
<sequence length="105" mass="11699">MTAEAVVSRLVVMRHHFLALKICEYLKILTDHVLVHWACEKVKAATLVSYADIANCAEHVNRHCLATMSLGLEENASDPVQLLLSIGEFELALRNSLELNNTTLI</sequence>
<dbReference type="EMBL" id="JAACNO010002901">
    <property type="protein sequence ID" value="KAF4129981.1"/>
    <property type="molecule type" value="Genomic_DNA"/>
</dbReference>
<comment type="caution">
    <text evidence="2">The sequence shown here is derived from an EMBL/GenBank/DDBJ whole genome shotgun (WGS) entry which is preliminary data.</text>
</comment>
<dbReference type="PANTHER" id="PTHR12811:SF0">
    <property type="entry name" value="VACUOLAR PROTEIN SORTING-ASSOCIATED PROTEIN 16 HOMOLOG"/>
    <property type="match status" value="1"/>
</dbReference>
<organism evidence="2 3">
    <name type="scientific">Phytophthora infestans</name>
    <name type="common">Potato late blight agent</name>
    <name type="synonym">Botrytis infestans</name>
    <dbReference type="NCBI Taxonomy" id="4787"/>
    <lineage>
        <taxon>Eukaryota</taxon>
        <taxon>Sar</taxon>
        <taxon>Stramenopiles</taxon>
        <taxon>Oomycota</taxon>
        <taxon>Peronosporomycetes</taxon>
        <taxon>Peronosporales</taxon>
        <taxon>Peronosporaceae</taxon>
        <taxon>Phytophthora</taxon>
    </lineage>
</organism>
<dbReference type="GO" id="GO:0005765">
    <property type="term" value="C:lysosomal membrane"/>
    <property type="evidence" value="ECO:0007669"/>
    <property type="project" value="TreeGrafter"/>
</dbReference>
<proteinExistence type="predicted"/>
<dbReference type="GO" id="GO:0003779">
    <property type="term" value="F:actin binding"/>
    <property type="evidence" value="ECO:0007669"/>
    <property type="project" value="TreeGrafter"/>
</dbReference>
<dbReference type="InterPro" id="IPR016534">
    <property type="entry name" value="VPS16"/>
</dbReference>
<dbReference type="GO" id="GO:0006886">
    <property type="term" value="P:intracellular protein transport"/>
    <property type="evidence" value="ECO:0007669"/>
    <property type="project" value="InterPro"/>
</dbReference>
<dbReference type="Pfam" id="PF04840">
    <property type="entry name" value="Vps16_C"/>
    <property type="match status" value="1"/>
</dbReference>
<dbReference type="Proteomes" id="UP000704712">
    <property type="component" value="Unassembled WGS sequence"/>
</dbReference>
<dbReference type="AlphaFoldDB" id="A0A8S9TNA6"/>
<evidence type="ECO:0000313" key="2">
    <source>
        <dbReference type="EMBL" id="KAF4129981.1"/>
    </source>
</evidence>
<dbReference type="PANTHER" id="PTHR12811">
    <property type="entry name" value="VACUOLAR PROTEIN SORTING VPS16"/>
    <property type="match status" value="1"/>
</dbReference>
<evidence type="ECO:0000313" key="3">
    <source>
        <dbReference type="Proteomes" id="UP000704712"/>
    </source>
</evidence>
<dbReference type="GO" id="GO:0042144">
    <property type="term" value="P:vacuole fusion, non-autophagic"/>
    <property type="evidence" value="ECO:0007669"/>
    <property type="project" value="TreeGrafter"/>
</dbReference>
<reference evidence="2" key="1">
    <citation type="submission" date="2020-03" db="EMBL/GenBank/DDBJ databases">
        <title>Hybrid Assembly of Korean Phytophthora infestans isolates.</title>
        <authorList>
            <person name="Prokchorchik M."/>
            <person name="Lee Y."/>
            <person name="Seo J."/>
            <person name="Cho J.-H."/>
            <person name="Park Y.-E."/>
            <person name="Jang D.-C."/>
            <person name="Im J.-S."/>
            <person name="Choi J.-G."/>
            <person name="Park H.-J."/>
            <person name="Lee G.-B."/>
            <person name="Lee Y.-G."/>
            <person name="Hong S.-Y."/>
            <person name="Cho K."/>
            <person name="Sohn K.H."/>
        </authorList>
    </citation>
    <scope>NUCLEOTIDE SEQUENCE</scope>
    <source>
        <strain evidence="2">KR_2_A2</strain>
    </source>
</reference>
<protein>
    <submittedName>
        <fullName evidence="2">Vps16 C-terminal region</fullName>
    </submittedName>
</protein>
<accession>A0A8S9TNA6</accession>
<feature type="domain" description="Vps16 C-terminal" evidence="1">
    <location>
        <begin position="48"/>
        <end position="105"/>
    </location>
</feature>
<name>A0A8S9TNA6_PHYIN</name>
<dbReference type="GO" id="GO:0005768">
    <property type="term" value="C:endosome"/>
    <property type="evidence" value="ECO:0007669"/>
    <property type="project" value="TreeGrafter"/>
</dbReference>